<evidence type="ECO:0000256" key="5">
    <source>
        <dbReference type="ARBA" id="ARBA00015611"/>
    </source>
</evidence>
<evidence type="ECO:0000256" key="7">
    <source>
        <dbReference type="ARBA" id="ARBA00022670"/>
    </source>
</evidence>
<evidence type="ECO:0000259" key="13">
    <source>
        <dbReference type="Pfam" id="PF01433"/>
    </source>
</evidence>
<dbReference type="InterPro" id="IPR024601">
    <property type="entry name" value="Peptidase_M1_pepN_C"/>
</dbReference>
<comment type="catalytic activity">
    <reaction evidence="1">
        <text>Release of an N-terminal amino acid, Xaa-|-Yaa- from a peptide, amide or arylamide. Xaa is preferably Ala, but may be most amino acids including Pro (slow action). When a terminal hydrophobic residue is followed by a prolyl residue, the two may be released as an intact Xaa-Pro dipeptide.</text>
        <dbReference type="EC" id="3.4.11.2"/>
    </reaction>
</comment>
<evidence type="ECO:0000256" key="10">
    <source>
        <dbReference type="ARBA" id="ARBA00022833"/>
    </source>
</evidence>
<reference evidence="17 18" key="1">
    <citation type="submission" date="2020-03" db="EMBL/GenBank/DDBJ databases">
        <title>Genomic Encyclopedia of Type Strains, Phase III (KMG-III): the genomes of soil and plant-associated and newly described type strains.</title>
        <authorList>
            <person name="Whitman W."/>
        </authorList>
    </citation>
    <scope>NUCLEOTIDE SEQUENCE [LARGE SCALE GENOMIC DNA]</scope>
    <source>
        <strain evidence="17 18">CECT 8804</strain>
    </source>
</reference>
<keyword evidence="7" id="KW-0645">Protease</keyword>
<comment type="cofactor">
    <cofactor evidence="2">
        <name>Zn(2+)</name>
        <dbReference type="ChEBI" id="CHEBI:29105"/>
    </cofactor>
</comment>
<organism evidence="17 18">
    <name type="scientific">Sphingomonas vulcanisoli</name>
    <dbReference type="NCBI Taxonomy" id="1658060"/>
    <lineage>
        <taxon>Bacteria</taxon>
        <taxon>Pseudomonadati</taxon>
        <taxon>Pseudomonadota</taxon>
        <taxon>Alphaproteobacteria</taxon>
        <taxon>Sphingomonadales</taxon>
        <taxon>Sphingomonadaceae</taxon>
        <taxon>Sphingomonas</taxon>
    </lineage>
</organism>
<dbReference type="Pfam" id="PF11940">
    <property type="entry name" value="DUF3458"/>
    <property type="match status" value="1"/>
</dbReference>
<evidence type="ECO:0000256" key="2">
    <source>
        <dbReference type="ARBA" id="ARBA00001947"/>
    </source>
</evidence>
<evidence type="ECO:0000256" key="1">
    <source>
        <dbReference type="ARBA" id="ARBA00000098"/>
    </source>
</evidence>
<dbReference type="EC" id="3.4.11.2" evidence="4 12"/>
<evidence type="ECO:0000256" key="8">
    <source>
        <dbReference type="ARBA" id="ARBA00022723"/>
    </source>
</evidence>
<evidence type="ECO:0000259" key="15">
    <source>
        <dbReference type="Pfam" id="PF17432"/>
    </source>
</evidence>
<name>A0ABX0TTV9_9SPHN</name>
<feature type="domain" description="Aminopeptidase N-like N-terminal" evidence="16">
    <location>
        <begin position="85"/>
        <end position="193"/>
    </location>
</feature>
<feature type="domain" description="Peptidase M1 membrane alanine aminopeptidase" evidence="13">
    <location>
        <begin position="233"/>
        <end position="446"/>
    </location>
</feature>
<dbReference type="Gene3D" id="2.60.40.1840">
    <property type="match status" value="1"/>
</dbReference>
<dbReference type="SUPFAM" id="SSF55486">
    <property type="entry name" value="Metalloproteases ('zincins'), catalytic domain"/>
    <property type="match status" value="1"/>
</dbReference>
<evidence type="ECO:0000256" key="4">
    <source>
        <dbReference type="ARBA" id="ARBA00012564"/>
    </source>
</evidence>
<evidence type="ECO:0000313" key="17">
    <source>
        <dbReference type="EMBL" id="NIJ08953.1"/>
    </source>
</evidence>
<evidence type="ECO:0000256" key="9">
    <source>
        <dbReference type="ARBA" id="ARBA00022801"/>
    </source>
</evidence>
<dbReference type="InterPro" id="IPR014782">
    <property type="entry name" value="Peptidase_M1_dom"/>
</dbReference>
<dbReference type="InterPro" id="IPR027268">
    <property type="entry name" value="Peptidase_M4/M1_CTD_sf"/>
</dbReference>
<evidence type="ECO:0000256" key="12">
    <source>
        <dbReference type="NCBIfam" id="TIGR02414"/>
    </source>
</evidence>
<comment type="similarity">
    <text evidence="3">Belongs to the peptidase M1 family.</text>
</comment>
<proteinExistence type="inferred from homology"/>
<dbReference type="Pfam" id="PF17900">
    <property type="entry name" value="Peptidase_M1_N"/>
    <property type="match status" value="1"/>
</dbReference>
<dbReference type="InterPro" id="IPR035414">
    <property type="entry name" value="Peptidase_M1_pepN_Ig-like"/>
</dbReference>
<dbReference type="Gene3D" id="3.30.2010.30">
    <property type="match status" value="1"/>
</dbReference>
<dbReference type="InterPro" id="IPR001930">
    <property type="entry name" value="Peptidase_M1"/>
</dbReference>
<evidence type="ECO:0000256" key="3">
    <source>
        <dbReference type="ARBA" id="ARBA00010136"/>
    </source>
</evidence>
<dbReference type="Gene3D" id="1.10.390.10">
    <property type="entry name" value="Neutral Protease Domain 2"/>
    <property type="match status" value="1"/>
</dbReference>
<evidence type="ECO:0000256" key="6">
    <source>
        <dbReference type="ARBA" id="ARBA00022438"/>
    </source>
</evidence>
<keyword evidence="8" id="KW-0479">Metal-binding</keyword>
<dbReference type="Proteomes" id="UP000727456">
    <property type="component" value="Unassembled WGS sequence"/>
</dbReference>
<keyword evidence="18" id="KW-1185">Reference proteome</keyword>
<dbReference type="PANTHER" id="PTHR46322:SF1">
    <property type="entry name" value="PUROMYCIN-SENSITIVE AMINOPEPTIDASE"/>
    <property type="match status" value="1"/>
</dbReference>
<dbReference type="EMBL" id="JAAOZC010000007">
    <property type="protein sequence ID" value="NIJ08953.1"/>
    <property type="molecule type" value="Genomic_DNA"/>
</dbReference>
<dbReference type="Gene3D" id="1.25.50.10">
    <property type="entry name" value="Peptidase M1, alanyl aminopeptidase, C-terminal domain"/>
    <property type="match status" value="1"/>
</dbReference>
<dbReference type="InterPro" id="IPR042097">
    <property type="entry name" value="Aminopeptidase_N-like_N_sf"/>
</dbReference>
<dbReference type="InterPro" id="IPR012779">
    <property type="entry name" value="Peptidase_M1_pepN"/>
</dbReference>
<dbReference type="Pfam" id="PF17432">
    <property type="entry name" value="DUF3458_C"/>
    <property type="match status" value="1"/>
</dbReference>
<dbReference type="RefSeq" id="WP_167074114.1">
    <property type="nucleotide sequence ID" value="NZ_JAAOZC010000007.1"/>
</dbReference>
<sequence length="865" mass="95491">MLDAATAVTTPAIIRREDYRAPDWLVPEIALDFRLDPAATRVTARLTVRRNGVHTHPLRLDGDEIAPLSVSVDGEELHDAWRMDGPALVIDLAGDDHLIETEVQLSPETNSKLMGLYASGGLLCTQCEAEGFRRITFFPDRPDVLSRYTVRMEADQAAFPVLLSNGDHVDGGELAGGRHYALWRDPFLKPCYLFALVAGDLAANRDSFTTMSGRNIDLGIWVRSADLPRTEHAMDALKASMAWDERTYGREYDLAVFNIVAVDDFNFGAMENKGLNIFNSRYILADPETATDGDYDAIAGVVAHEYFHNWSGNRVTCRDWFQLSLKEGFTVFRDQQFSADQGSAAVKRIEDVRALRAAQFPEDAGPLAHPIRPESYIEITNFYTATIYNKGAEIIRMLKLILGEEAFRAGTDLYFERHDGQAATCEDFVTAMEDASGADLTHFRRWYAQAGTPRVKASLIAEPTGGRARLTLSQTVPPTPGQDTKQPMPIPLRVALLGAQSGKPLGPERLIVLDEAESEVLFDGLSEAPVLSINRGFSAPICLETDRSAADLAFLSAHDPDPFARYEAMQQLMLDTLLAGVRTGTVESESVVKAVRNTLTDPGLDAAFVGEAVLLPSEAFIAEQLDEIDPDAIAEVRESLRRTLGTELADLWQEIYARNRANRYEYTPSAKGSRRLRSVALGYIAVSGDEDWASLALTQYRDADNMTDTIGALGVLTNNAAPEREQALADFYERYRADPLVIDKWFTTQALASHGDTVGTVEALATHPDFTIANPNRLRSLVGAFAVNQRAFHDPSGRGYRFVADMVLAVDKLNPQAAARLIPSLGRWRKFEPKRQALMQAELRRILDAPGLSKDVFEQVSKSLG</sequence>
<keyword evidence="6 17" id="KW-0031">Aminopeptidase</keyword>
<comment type="caution">
    <text evidence="17">The sequence shown here is derived from an EMBL/GenBank/DDBJ whole genome shotgun (WGS) entry which is preliminary data.</text>
</comment>
<evidence type="ECO:0000259" key="14">
    <source>
        <dbReference type="Pfam" id="PF11940"/>
    </source>
</evidence>
<feature type="domain" description="Peptidase M1 alanyl aminopeptidase Ig-like fold" evidence="14">
    <location>
        <begin position="451"/>
        <end position="545"/>
    </location>
</feature>
<dbReference type="InterPro" id="IPR045357">
    <property type="entry name" value="Aminopeptidase_N-like_N"/>
</dbReference>
<evidence type="ECO:0000256" key="11">
    <source>
        <dbReference type="ARBA" id="ARBA00023049"/>
    </source>
</evidence>
<gene>
    <name evidence="17" type="ORF">FHS31_002583</name>
</gene>
<feature type="domain" description="Peptidase M1 alanyl aminopeptidase C-terminal" evidence="15">
    <location>
        <begin position="550"/>
        <end position="864"/>
    </location>
</feature>
<evidence type="ECO:0000259" key="16">
    <source>
        <dbReference type="Pfam" id="PF17900"/>
    </source>
</evidence>
<dbReference type="Pfam" id="PF01433">
    <property type="entry name" value="Peptidase_M1"/>
    <property type="match status" value="1"/>
</dbReference>
<keyword evidence="11" id="KW-0482">Metalloprotease</keyword>
<accession>A0ABX0TTV9</accession>
<dbReference type="NCBIfam" id="TIGR02414">
    <property type="entry name" value="pepN_proteo"/>
    <property type="match status" value="1"/>
</dbReference>
<protein>
    <recommendedName>
        <fullName evidence="5 12">Aminopeptidase N</fullName>
        <ecNumber evidence="4 12">3.4.11.2</ecNumber>
    </recommendedName>
</protein>
<keyword evidence="10" id="KW-0862">Zinc</keyword>
<evidence type="ECO:0000313" key="18">
    <source>
        <dbReference type="Proteomes" id="UP000727456"/>
    </source>
</evidence>
<dbReference type="InterPro" id="IPR037144">
    <property type="entry name" value="Peptidase_M1_pepN_C_sf"/>
</dbReference>
<dbReference type="GO" id="GO:0016285">
    <property type="term" value="F:alanyl aminopeptidase activity"/>
    <property type="evidence" value="ECO:0007669"/>
    <property type="project" value="UniProtKB-EC"/>
</dbReference>
<dbReference type="InterPro" id="IPR038438">
    <property type="entry name" value="PepN_Ig-like_sf"/>
</dbReference>
<dbReference type="Gene3D" id="2.60.40.1730">
    <property type="entry name" value="tricorn interacting facor f3 domain"/>
    <property type="match status" value="1"/>
</dbReference>
<dbReference type="SUPFAM" id="SSF63737">
    <property type="entry name" value="Leukotriene A4 hydrolase N-terminal domain"/>
    <property type="match status" value="1"/>
</dbReference>
<dbReference type="PANTHER" id="PTHR46322">
    <property type="entry name" value="PUROMYCIN-SENSITIVE AMINOPEPTIDASE"/>
    <property type="match status" value="1"/>
</dbReference>
<keyword evidence="9 17" id="KW-0378">Hydrolase</keyword>
<dbReference type="PRINTS" id="PR00756">
    <property type="entry name" value="ALADIPTASE"/>
</dbReference>
<dbReference type="CDD" id="cd09600">
    <property type="entry name" value="M1_APN"/>
    <property type="match status" value="1"/>
</dbReference>